<dbReference type="AlphaFoldDB" id="A0ABD2N7N7"/>
<reference evidence="1 2" key="1">
    <citation type="journal article" date="2021" name="BMC Biol.">
        <title>Horizontally acquired antibacterial genes associated with adaptive radiation of ladybird beetles.</title>
        <authorList>
            <person name="Li H.S."/>
            <person name="Tang X.F."/>
            <person name="Huang Y.H."/>
            <person name="Xu Z.Y."/>
            <person name="Chen M.L."/>
            <person name="Du X.Y."/>
            <person name="Qiu B.Y."/>
            <person name="Chen P.T."/>
            <person name="Zhang W."/>
            <person name="Slipinski A."/>
            <person name="Escalona H.E."/>
            <person name="Waterhouse R.M."/>
            <person name="Zwick A."/>
            <person name="Pang H."/>
        </authorList>
    </citation>
    <scope>NUCLEOTIDE SEQUENCE [LARGE SCALE GENOMIC DNA]</scope>
    <source>
        <strain evidence="1">SYSU2018</strain>
    </source>
</reference>
<dbReference type="Proteomes" id="UP001516400">
    <property type="component" value="Unassembled WGS sequence"/>
</dbReference>
<name>A0ABD2N7N7_9CUCU</name>
<evidence type="ECO:0000313" key="2">
    <source>
        <dbReference type="Proteomes" id="UP001516400"/>
    </source>
</evidence>
<dbReference type="EMBL" id="JABFTP020000062">
    <property type="protein sequence ID" value="KAL3274226.1"/>
    <property type="molecule type" value="Genomic_DNA"/>
</dbReference>
<comment type="caution">
    <text evidence="1">The sequence shown here is derived from an EMBL/GenBank/DDBJ whole genome shotgun (WGS) entry which is preliminary data.</text>
</comment>
<protein>
    <submittedName>
        <fullName evidence="1">Uncharacterized protein</fullName>
    </submittedName>
</protein>
<proteinExistence type="predicted"/>
<accession>A0ABD2N7N7</accession>
<keyword evidence="2" id="KW-1185">Reference proteome</keyword>
<evidence type="ECO:0000313" key="1">
    <source>
        <dbReference type="EMBL" id="KAL3274226.1"/>
    </source>
</evidence>
<gene>
    <name evidence="1" type="ORF">HHI36_015637</name>
</gene>
<sequence length="138" mass="15444">MNELVIQRNHIGFSVEGIERSSCSFECNEYLSIDPKKLHDIPYPLPQIAIKKTGDNRMVDELQIALINGSWDTSDKIPSIVAEVKNTCGSLQSNSCLDNNPIKNVENSDNDGDFGNKNLSWLFDFKFNELPPIPGMAE</sequence>
<organism evidence="1 2">
    <name type="scientific">Cryptolaemus montrouzieri</name>
    <dbReference type="NCBI Taxonomy" id="559131"/>
    <lineage>
        <taxon>Eukaryota</taxon>
        <taxon>Metazoa</taxon>
        <taxon>Ecdysozoa</taxon>
        <taxon>Arthropoda</taxon>
        <taxon>Hexapoda</taxon>
        <taxon>Insecta</taxon>
        <taxon>Pterygota</taxon>
        <taxon>Neoptera</taxon>
        <taxon>Endopterygota</taxon>
        <taxon>Coleoptera</taxon>
        <taxon>Polyphaga</taxon>
        <taxon>Cucujiformia</taxon>
        <taxon>Coccinelloidea</taxon>
        <taxon>Coccinellidae</taxon>
        <taxon>Scymninae</taxon>
        <taxon>Scymnini</taxon>
        <taxon>Cryptolaemus</taxon>
    </lineage>
</organism>